<keyword evidence="5" id="KW-1185">Reference proteome</keyword>
<evidence type="ECO:0000313" key="4">
    <source>
        <dbReference type="EMBL" id="GAA3498160.1"/>
    </source>
</evidence>
<evidence type="ECO:0000256" key="1">
    <source>
        <dbReference type="SAM" id="MobiDB-lite"/>
    </source>
</evidence>
<sequence length="649" mass="69195">MTAVTDQDHTEHPDRRGDAPHEENKPERDDRAHDHPGEGGRAAAGPSGQGDRDSADGPLRGDRADPAADPARRAGAGAGPGGDGPVARRAAGDAGAEQPAAAESRSHGARSVPPLAYDTPLRLRLDALRELVGLSRTRLDSRTLAEAGRILEEAAVRRRLSGQHTVVAIAGATGSGKSQLFNALAGVAISETGVRRPTTAAPIACSWSDGAANLVERLGIPPRLRRRPLQATVDADERLRGLVLVDLPDHDSAAVQHREQVDRVLALVDAVIWVVDPEKYADAMLHERYLRPMAAHAEVMFVVLNQIDRLPGEAAEQVLDDLRRLLDEDGIALGEYGEPGTTVLALSALTGDGVGELREALSRFVAERGAPARRISADVDIAAARLWPVYATRRRAGLSEAAREEFSDRLADAVGATAAGEAAERAWLRNANRACGTPWLRLWRWCQDRGDPVTGRQMLRGQPDEEVTARQRVEQAVRTVADRASDGLPAPWAQAVREAAVRGSQGLPEALDELAVRAGLPPGRPPRPGWWPVAVLAQAAMTVLQFVGGLWLLGQIIGVASPNLGVPVLLMAIGIVGGPLIEWSCRMAARGPARRYGQEAERRLREAASGCGRARVLDPVAAELLRYREVREQYGRVVGVGAGARSGGG</sequence>
<evidence type="ECO:0000259" key="3">
    <source>
        <dbReference type="Pfam" id="PF00009"/>
    </source>
</evidence>
<comment type="caution">
    <text evidence="4">The sequence shown here is derived from an EMBL/GenBank/DDBJ whole genome shotgun (WGS) entry which is preliminary data.</text>
</comment>
<protein>
    <recommendedName>
        <fullName evidence="3">Tr-type G domain-containing protein</fullName>
    </recommendedName>
</protein>
<dbReference type="CDD" id="cd11383">
    <property type="entry name" value="YfjP"/>
    <property type="match status" value="1"/>
</dbReference>
<dbReference type="Gene3D" id="3.40.50.300">
    <property type="entry name" value="P-loop containing nucleotide triphosphate hydrolases"/>
    <property type="match status" value="1"/>
</dbReference>
<organism evidence="4 5">
    <name type="scientific">Streptomyces prasinosporus</name>
    <dbReference type="NCBI Taxonomy" id="68256"/>
    <lineage>
        <taxon>Bacteria</taxon>
        <taxon>Bacillati</taxon>
        <taxon>Actinomycetota</taxon>
        <taxon>Actinomycetes</taxon>
        <taxon>Kitasatosporales</taxon>
        <taxon>Streptomycetaceae</taxon>
        <taxon>Streptomyces</taxon>
        <taxon>Streptomyces albogriseolus group</taxon>
    </lineage>
</organism>
<dbReference type="InterPro" id="IPR000795">
    <property type="entry name" value="T_Tr_GTP-bd_dom"/>
</dbReference>
<feature type="compositionally biased region" description="Basic and acidic residues" evidence="1">
    <location>
        <begin position="1"/>
        <end position="38"/>
    </location>
</feature>
<feature type="compositionally biased region" description="Low complexity" evidence="1">
    <location>
        <begin position="85"/>
        <end position="103"/>
    </location>
</feature>
<dbReference type="PANTHER" id="PTHR42698">
    <property type="entry name" value="GTPASE ERA"/>
    <property type="match status" value="1"/>
</dbReference>
<keyword evidence="2" id="KW-0472">Membrane</keyword>
<feature type="transmembrane region" description="Helical" evidence="2">
    <location>
        <begin position="564"/>
        <end position="585"/>
    </location>
</feature>
<proteinExistence type="predicted"/>
<keyword evidence="2" id="KW-0812">Transmembrane</keyword>
<accession>A0ABP6TS80</accession>
<feature type="compositionally biased region" description="Basic and acidic residues" evidence="1">
    <location>
        <begin position="50"/>
        <end position="72"/>
    </location>
</feature>
<dbReference type="InterPro" id="IPR005662">
    <property type="entry name" value="GTPase_Era-like"/>
</dbReference>
<dbReference type="PANTHER" id="PTHR42698:SF1">
    <property type="entry name" value="GTPASE ERA, MITOCHONDRIAL"/>
    <property type="match status" value="1"/>
</dbReference>
<evidence type="ECO:0000256" key="2">
    <source>
        <dbReference type="SAM" id="Phobius"/>
    </source>
</evidence>
<dbReference type="EMBL" id="BAAAXF010000036">
    <property type="protein sequence ID" value="GAA3498160.1"/>
    <property type="molecule type" value="Genomic_DNA"/>
</dbReference>
<dbReference type="SUPFAM" id="SSF52540">
    <property type="entry name" value="P-loop containing nucleoside triphosphate hydrolases"/>
    <property type="match status" value="1"/>
</dbReference>
<name>A0ABP6TS80_9ACTN</name>
<feature type="domain" description="Tr-type G" evidence="3">
    <location>
        <begin position="166"/>
        <end position="365"/>
    </location>
</feature>
<dbReference type="Proteomes" id="UP001501455">
    <property type="component" value="Unassembled WGS sequence"/>
</dbReference>
<dbReference type="InterPro" id="IPR027417">
    <property type="entry name" value="P-loop_NTPase"/>
</dbReference>
<dbReference type="Pfam" id="PF00009">
    <property type="entry name" value="GTP_EFTU"/>
    <property type="match status" value="1"/>
</dbReference>
<keyword evidence="2" id="KW-1133">Transmembrane helix</keyword>
<gene>
    <name evidence="4" type="ORF">GCM10019016_052630</name>
</gene>
<evidence type="ECO:0000313" key="5">
    <source>
        <dbReference type="Proteomes" id="UP001501455"/>
    </source>
</evidence>
<feature type="region of interest" description="Disordered" evidence="1">
    <location>
        <begin position="1"/>
        <end position="115"/>
    </location>
</feature>
<dbReference type="RefSeq" id="WP_345578512.1">
    <property type="nucleotide sequence ID" value="NZ_BAAAXF010000036.1"/>
</dbReference>
<feature type="transmembrane region" description="Helical" evidence="2">
    <location>
        <begin position="530"/>
        <end position="552"/>
    </location>
</feature>
<reference evidence="5" key="1">
    <citation type="journal article" date="2019" name="Int. J. Syst. Evol. Microbiol.">
        <title>The Global Catalogue of Microorganisms (GCM) 10K type strain sequencing project: providing services to taxonomists for standard genome sequencing and annotation.</title>
        <authorList>
            <consortium name="The Broad Institute Genomics Platform"/>
            <consortium name="The Broad Institute Genome Sequencing Center for Infectious Disease"/>
            <person name="Wu L."/>
            <person name="Ma J."/>
        </authorList>
    </citation>
    <scope>NUCLEOTIDE SEQUENCE [LARGE SCALE GENOMIC DNA]</scope>
    <source>
        <strain evidence="5">JCM 4816</strain>
    </source>
</reference>